<dbReference type="PANTHER" id="PTHR19325:SF560">
    <property type="entry name" value="SUSHI, VON WILLEBRAND FACTOR TYPE A, EGF AND PENTRAXIN DOMAIN-CONTAINING PROTEIN 1"/>
    <property type="match status" value="1"/>
</dbReference>
<keyword evidence="5" id="KW-0325">Glycoprotein</keyword>
<evidence type="ECO:0000256" key="6">
    <source>
        <dbReference type="PROSITE-ProRule" id="PRU00302"/>
    </source>
</evidence>
<dbReference type="Pfam" id="PF00084">
    <property type="entry name" value="Sushi"/>
    <property type="match status" value="1"/>
</dbReference>
<dbReference type="CTD" id="36346247"/>
<comment type="caution">
    <text evidence="6">Lacks conserved residue(s) required for the propagation of feature annotation.</text>
</comment>
<accession>W6U255</accession>
<dbReference type="PANTHER" id="PTHR19325">
    <property type="entry name" value="COMPLEMENT COMPONENT-RELATED SUSHI DOMAIN-CONTAINING"/>
    <property type="match status" value="1"/>
</dbReference>
<dbReference type="Gene3D" id="2.10.70.10">
    <property type="entry name" value="Complement Module, domain 1"/>
    <property type="match status" value="2"/>
</dbReference>
<feature type="domain" description="Sushi" evidence="9">
    <location>
        <begin position="309"/>
        <end position="385"/>
    </location>
</feature>
<dbReference type="EMBL" id="APAU02000230">
    <property type="protein sequence ID" value="EUB54611.1"/>
    <property type="molecule type" value="Genomic_DNA"/>
</dbReference>
<evidence type="ECO:0000313" key="11">
    <source>
        <dbReference type="Proteomes" id="UP000019149"/>
    </source>
</evidence>
<dbReference type="InterPro" id="IPR000436">
    <property type="entry name" value="Sushi_SCR_CCP_dom"/>
</dbReference>
<dbReference type="InterPro" id="IPR016187">
    <property type="entry name" value="CTDL_fold"/>
</dbReference>
<keyword evidence="2 8" id="KW-0732">Signal</keyword>
<name>W6U255_ECHGR</name>
<keyword evidence="7" id="KW-1133">Transmembrane helix</keyword>
<proteinExistence type="predicted"/>
<feature type="signal peptide" evidence="8">
    <location>
        <begin position="1"/>
        <end position="24"/>
    </location>
</feature>
<dbReference type="Gene3D" id="3.10.100.10">
    <property type="entry name" value="Mannose-Binding Protein A, subunit A"/>
    <property type="match status" value="1"/>
</dbReference>
<evidence type="ECO:0000259" key="9">
    <source>
        <dbReference type="PROSITE" id="PS50923"/>
    </source>
</evidence>
<evidence type="ECO:0000313" key="10">
    <source>
        <dbReference type="EMBL" id="EUB54611.1"/>
    </source>
</evidence>
<evidence type="ECO:0000256" key="5">
    <source>
        <dbReference type="ARBA" id="ARBA00023180"/>
    </source>
</evidence>
<keyword evidence="1 6" id="KW-0768">Sushi</keyword>
<dbReference type="InterPro" id="IPR050350">
    <property type="entry name" value="Compl-Cell_Adhes-Reg"/>
</dbReference>
<keyword evidence="4" id="KW-1015">Disulfide bond</keyword>
<dbReference type="OrthoDB" id="6237547at2759"/>
<organism evidence="10 11">
    <name type="scientific">Echinococcus granulosus</name>
    <name type="common">Hydatid tapeworm</name>
    <dbReference type="NCBI Taxonomy" id="6210"/>
    <lineage>
        <taxon>Eukaryota</taxon>
        <taxon>Metazoa</taxon>
        <taxon>Spiralia</taxon>
        <taxon>Lophotrochozoa</taxon>
        <taxon>Platyhelminthes</taxon>
        <taxon>Cestoda</taxon>
        <taxon>Eucestoda</taxon>
        <taxon>Cyclophyllidea</taxon>
        <taxon>Taeniidae</taxon>
        <taxon>Echinococcus</taxon>
        <taxon>Echinococcus granulosus group</taxon>
    </lineage>
</organism>
<dbReference type="CDD" id="cd00033">
    <property type="entry name" value="CCP"/>
    <property type="match status" value="1"/>
</dbReference>
<evidence type="ECO:0000256" key="7">
    <source>
        <dbReference type="SAM" id="Phobius"/>
    </source>
</evidence>
<sequence>MGKSEGRMHVFLLFTVTLLRVCQGVNDYEMDFPCADSTWTYVPRSGKCYRLFSDTTRYKQKEAHDNCRSLLQNYPTVSVTIAEVRDSDDLEALKHVLVQNSLKERVLLNARRDSEYYVPSGTLENNGLDATTICNLFGPNDSPPQQKHERNATLESDNAVVNLDFVSWSGGVGNGDCLAAFYTTERVGSQWQTVAVVEEDGCDDGHAVICEHRVKDCENPPGGFNPNTMQFSPTKPHPGTTTTVVCMPGFYPRPAKNSSEAVHSKVDDKLSPAQFTCVGERANPGVADPSQYQVHFSYNGLPLNECDEMSCKLDPTSLCHVANGTIKPPDRVRFKYGENVTVKCNAGYVYSLDPTQETASMQCLSVSSNSHQGVWYPDPCHACSAIRCNETEMNAMLPEYASLSSARSRLTEEEFGPLQVNQFSQFGNVVTYRCYDSYFYPDRSFEKYVECDLKAGESNVGEWKGYSGTLLPLPSSCQPVTCMYEDVLVKGDYNIQANFTITFENGTKETRSKLKPVFYPYMTTIRYVCQEGYETVTKTPDQNITCGPVGRWTPQIYGCITVAESLTTSSAGRYVPPPIEAPSADQLGAVVIGIIVIFFVSLVLLDLATLHRDIGWFFNNVRLQKRLWLAKRRLRKAKSEAKAKQ</sequence>
<comment type="caution">
    <text evidence="10">The sequence shown here is derived from an EMBL/GenBank/DDBJ whole genome shotgun (WGS) entry which is preliminary data.</text>
</comment>
<evidence type="ECO:0000256" key="1">
    <source>
        <dbReference type="ARBA" id="ARBA00022659"/>
    </source>
</evidence>
<dbReference type="SUPFAM" id="SSF57535">
    <property type="entry name" value="Complement control module/SCR domain"/>
    <property type="match status" value="1"/>
</dbReference>
<dbReference type="KEGG" id="egl:EGR_10532"/>
<dbReference type="SUPFAM" id="SSF56436">
    <property type="entry name" value="C-type lectin-like"/>
    <property type="match status" value="1"/>
</dbReference>
<protein>
    <recommendedName>
        <fullName evidence="9">Sushi domain-containing protein</fullName>
    </recommendedName>
</protein>
<reference evidence="10 11" key="1">
    <citation type="journal article" date="2013" name="Nat. Genet.">
        <title>The genome of the hydatid tapeworm Echinococcus granulosus.</title>
        <authorList>
            <person name="Zheng H."/>
            <person name="Zhang W."/>
            <person name="Zhang L."/>
            <person name="Zhang Z."/>
            <person name="Li J."/>
            <person name="Lu G."/>
            <person name="Zhu Y."/>
            <person name="Wang Y."/>
            <person name="Huang Y."/>
            <person name="Liu J."/>
            <person name="Kang H."/>
            <person name="Chen J."/>
            <person name="Wang L."/>
            <person name="Chen A."/>
            <person name="Yu S."/>
            <person name="Gao Z."/>
            <person name="Jin L."/>
            <person name="Gu W."/>
            <person name="Wang Z."/>
            <person name="Zhao L."/>
            <person name="Shi B."/>
            <person name="Wen H."/>
            <person name="Lin R."/>
            <person name="Jones M.K."/>
            <person name="Brejova B."/>
            <person name="Vinar T."/>
            <person name="Zhao G."/>
            <person name="McManus D.P."/>
            <person name="Chen Z."/>
            <person name="Zhou Y."/>
            <person name="Wang S."/>
        </authorList>
    </citation>
    <scope>NUCLEOTIDE SEQUENCE [LARGE SCALE GENOMIC DNA]</scope>
</reference>
<dbReference type="InterPro" id="IPR016186">
    <property type="entry name" value="C-type_lectin-like/link_sf"/>
</dbReference>
<keyword evidence="3" id="KW-0677">Repeat</keyword>
<evidence type="ECO:0000256" key="4">
    <source>
        <dbReference type="ARBA" id="ARBA00023157"/>
    </source>
</evidence>
<dbReference type="RefSeq" id="XP_024345807.1">
    <property type="nucleotide sequence ID" value="XM_024499781.1"/>
</dbReference>
<dbReference type="AlphaFoldDB" id="W6U255"/>
<dbReference type="GeneID" id="36346247"/>
<dbReference type="Proteomes" id="UP000019149">
    <property type="component" value="Unassembled WGS sequence"/>
</dbReference>
<keyword evidence="11" id="KW-1185">Reference proteome</keyword>
<gene>
    <name evidence="10" type="ORF">EGR_10532</name>
</gene>
<keyword evidence="7" id="KW-0472">Membrane</keyword>
<evidence type="ECO:0000256" key="2">
    <source>
        <dbReference type="ARBA" id="ARBA00022729"/>
    </source>
</evidence>
<dbReference type="InterPro" id="IPR035976">
    <property type="entry name" value="Sushi/SCR/CCP_sf"/>
</dbReference>
<feature type="transmembrane region" description="Helical" evidence="7">
    <location>
        <begin position="587"/>
        <end position="608"/>
    </location>
</feature>
<dbReference type="PROSITE" id="PS50923">
    <property type="entry name" value="SUSHI"/>
    <property type="match status" value="1"/>
</dbReference>
<evidence type="ECO:0000256" key="8">
    <source>
        <dbReference type="SAM" id="SignalP"/>
    </source>
</evidence>
<keyword evidence="7" id="KW-0812">Transmembrane</keyword>
<feature type="chain" id="PRO_5004884086" description="Sushi domain-containing protein" evidence="8">
    <location>
        <begin position="25"/>
        <end position="645"/>
    </location>
</feature>
<evidence type="ECO:0000256" key="3">
    <source>
        <dbReference type="ARBA" id="ARBA00022737"/>
    </source>
</evidence>
<dbReference type="OMA" id="HAVICEH"/>